<protein>
    <submittedName>
        <fullName evidence="2">Uncharacterized protein</fullName>
    </submittedName>
</protein>
<organism evidence="2 3">
    <name type="scientific">Penicillium atrosanguineum</name>
    <dbReference type="NCBI Taxonomy" id="1132637"/>
    <lineage>
        <taxon>Eukaryota</taxon>
        <taxon>Fungi</taxon>
        <taxon>Dikarya</taxon>
        <taxon>Ascomycota</taxon>
        <taxon>Pezizomycotina</taxon>
        <taxon>Eurotiomycetes</taxon>
        <taxon>Eurotiomycetidae</taxon>
        <taxon>Eurotiales</taxon>
        <taxon>Aspergillaceae</taxon>
        <taxon>Penicillium</taxon>
    </lineage>
</organism>
<evidence type="ECO:0000313" key="3">
    <source>
        <dbReference type="Proteomes" id="UP001147746"/>
    </source>
</evidence>
<sequence length="293" mass="33363">MSPEPSMSSQSVVHESDTRSKQRTSQPTRTKIQANFQIARPAPKSSLGFAPKLLLQIQQLAQNERPVPVLEIWQPPFHKSKLTRHFHQKVKMRSGDVYATLDESYITNSTGRQRDFSNAEQDSDGASLQKDIVAAMCHNDNTTSTIYFRDARCRWQTGVSTGPAQSTPNYRFTINDENRDISDPGRMIFQWENRSKEDAPAGSSDAEQFVLLLIDRKARRKCRIATMTPGGFKIVVRKSSTLEHLQMCFGLTEPITSTMFQDPHEALEVWLYTQTLTLGAWVAYQEGWLNYNQ</sequence>
<dbReference type="EMBL" id="JAPZBO010000009">
    <property type="protein sequence ID" value="KAJ5303315.1"/>
    <property type="molecule type" value="Genomic_DNA"/>
</dbReference>
<name>A0A9W9U2J9_9EURO</name>
<reference evidence="2" key="1">
    <citation type="submission" date="2022-12" db="EMBL/GenBank/DDBJ databases">
        <authorList>
            <person name="Petersen C."/>
        </authorList>
    </citation>
    <scope>NUCLEOTIDE SEQUENCE</scope>
    <source>
        <strain evidence="2">IBT 21472</strain>
    </source>
</reference>
<evidence type="ECO:0000313" key="2">
    <source>
        <dbReference type="EMBL" id="KAJ5303315.1"/>
    </source>
</evidence>
<dbReference type="AlphaFoldDB" id="A0A9W9U2J9"/>
<accession>A0A9W9U2J9</accession>
<proteinExistence type="predicted"/>
<comment type="caution">
    <text evidence="2">The sequence shown here is derived from an EMBL/GenBank/DDBJ whole genome shotgun (WGS) entry which is preliminary data.</text>
</comment>
<feature type="region of interest" description="Disordered" evidence="1">
    <location>
        <begin position="1"/>
        <end position="29"/>
    </location>
</feature>
<gene>
    <name evidence="2" type="ORF">N7476_010114</name>
</gene>
<dbReference type="Proteomes" id="UP001147746">
    <property type="component" value="Unassembled WGS sequence"/>
</dbReference>
<keyword evidence="3" id="KW-1185">Reference proteome</keyword>
<dbReference type="OrthoDB" id="4475042at2759"/>
<evidence type="ECO:0000256" key="1">
    <source>
        <dbReference type="SAM" id="MobiDB-lite"/>
    </source>
</evidence>
<reference evidence="2" key="2">
    <citation type="journal article" date="2023" name="IMA Fungus">
        <title>Comparative genomic study of the Penicillium genus elucidates a diverse pangenome and 15 lateral gene transfer events.</title>
        <authorList>
            <person name="Petersen C."/>
            <person name="Sorensen T."/>
            <person name="Nielsen M.R."/>
            <person name="Sondergaard T.E."/>
            <person name="Sorensen J.L."/>
            <person name="Fitzpatrick D.A."/>
            <person name="Frisvad J.C."/>
            <person name="Nielsen K.L."/>
        </authorList>
    </citation>
    <scope>NUCLEOTIDE SEQUENCE</scope>
    <source>
        <strain evidence="2">IBT 21472</strain>
    </source>
</reference>
<feature type="compositionally biased region" description="Polar residues" evidence="1">
    <location>
        <begin position="1"/>
        <end position="13"/>
    </location>
</feature>